<dbReference type="PANTHER" id="PTHR48100">
    <property type="entry name" value="BROAD-SPECIFICITY PHOSPHATASE YOR283W-RELATED"/>
    <property type="match status" value="1"/>
</dbReference>
<keyword evidence="1" id="KW-0812">Transmembrane</keyword>
<dbReference type="SUPFAM" id="SSF53254">
    <property type="entry name" value="Phosphoglycerate mutase-like"/>
    <property type="match status" value="1"/>
</dbReference>
<gene>
    <name evidence="2" type="ORF">AAFC00_000767</name>
</gene>
<keyword evidence="1" id="KW-0472">Membrane</keyword>
<sequence>MNAKHSPLKSLRPKSRSPLYHLPEAILTFISIIAIYYICGLLFSGDDDRKMTLPDPKYRLSVVPGFFQQSETNTDVSLLDYAKKNFGLIDRNYETDAEFDSERKFTQWQRFARYVEHLRKDADYRVLYLGRHGQGWHNVAESYYGTAEWDRYWSKLEGGTIDSETVSWSDAHLTARGIQDALAVNAFWRESLQVAKMPAPQKYYTSPFHRCCATANLTFSDLDLPSNQPFVPVIKELLRETNGEHTCDRRSNASYIHSEFLTYQFESGFSESDELWRPDERESESEMTKRLHAALEDIFEHEPDSAFISITGHSGSTAAILRAIGHRAFALPTGGAMAVFVKVEKQ</sequence>
<dbReference type="Pfam" id="PF00300">
    <property type="entry name" value="His_Phos_1"/>
    <property type="match status" value="1"/>
</dbReference>
<proteinExistence type="predicted"/>
<keyword evidence="3" id="KW-1185">Reference proteome</keyword>
<keyword evidence="1" id="KW-1133">Transmembrane helix</keyword>
<dbReference type="GeneID" id="95974470"/>
<dbReference type="PANTHER" id="PTHR48100:SF1">
    <property type="entry name" value="HISTIDINE PHOSPHATASE FAMILY PROTEIN-RELATED"/>
    <property type="match status" value="1"/>
</dbReference>
<name>A0ABR3PLP5_9PEZI</name>
<protein>
    <recommendedName>
        <fullName evidence="4">Phosphoglycerate mutase</fullName>
    </recommendedName>
</protein>
<evidence type="ECO:0000256" key="1">
    <source>
        <dbReference type="SAM" id="Phobius"/>
    </source>
</evidence>
<accession>A0ABR3PLP5</accession>
<dbReference type="InterPro" id="IPR013078">
    <property type="entry name" value="His_Pase_superF_clade-1"/>
</dbReference>
<evidence type="ECO:0008006" key="4">
    <source>
        <dbReference type="Google" id="ProtNLM"/>
    </source>
</evidence>
<dbReference type="RefSeq" id="XP_069203325.1">
    <property type="nucleotide sequence ID" value="XM_069347478.1"/>
</dbReference>
<dbReference type="CDD" id="cd07067">
    <property type="entry name" value="HP_PGM_like"/>
    <property type="match status" value="1"/>
</dbReference>
<dbReference type="InterPro" id="IPR050275">
    <property type="entry name" value="PGM_Phosphatase"/>
</dbReference>
<dbReference type="Proteomes" id="UP001562354">
    <property type="component" value="Unassembled WGS sequence"/>
</dbReference>
<dbReference type="Gene3D" id="3.40.50.1240">
    <property type="entry name" value="Phosphoglycerate mutase-like"/>
    <property type="match status" value="1"/>
</dbReference>
<organism evidence="2 3">
    <name type="scientific">Neodothiora populina</name>
    <dbReference type="NCBI Taxonomy" id="2781224"/>
    <lineage>
        <taxon>Eukaryota</taxon>
        <taxon>Fungi</taxon>
        <taxon>Dikarya</taxon>
        <taxon>Ascomycota</taxon>
        <taxon>Pezizomycotina</taxon>
        <taxon>Dothideomycetes</taxon>
        <taxon>Dothideomycetidae</taxon>
        <taxon>Dothideales</taxon>
        <taxon>Dothioraceae</taxon>
        <taxon>Neodothiora</taxon>
    </lineage>
</organism>
<feature type="transmembrane region" description="Helical" evidence="1">
    <location>
        <begin position="20"/>
        <end position="43"/>
    </location>
</feature>
<dbReference type="EMBL" id="JBFMKM010000003">
    <property type="protein sequence ID" value="KAL1310476.1"/>
    <property type="molecule type" value="Genomic_DNA"/>
</dbReference>
<evidence type="ECO:0000313" key="3">
    <source>
        <dbReference type="Proteomes" id="UP001562354"/>
    </source>
</evidence>
<evidence type="ECO:0000313" key="2">
    <source>
        <dbReference type="EMBL" id="KAL1310476.1"/>
    </source>
</evidence>
<dbReference type="InterPro" id="IPR029033">
    <property type="entry name" value="His_PPase_superfam"/>
</dbReference>
<comment type="caution">
    <text evidence="2">The sequence shown here is derived from an EMBL/GenBank/DDBJ whole genome shotgun (WGS) entry which is preliminary data.</text>
</comment>
<reference evidence="2 3" key="1">
    <citation type="submission" date="2024-07" db="EMBL/GenBank/DDBJ databases">
        <title>Draft sequence of the Neodothiora populina.</title>
        <authorList>
            <person name="Drown D.D."/>
            <person name="Schuette U.S."/>
            <person name="Buechlein A.B."/>
            <person name="Rusch D.R."/>
            <person name="Winton L.W."/>
            <person name="Adams G.A."/>
        </authorList>
    </citation>
    <scope>NUCLEOTIDE SEQUENCE [LARGE SCALE GENOMIC DNA]</scope>
    <source>
        <strain evidence="2 3">CPC 39397</strain>
    </source>
</reference>